<protein>
    <recommendedName>
        <fullName evidence="3">Polysaccharide biosynthesis protein CapD-like domain-containing protein</fullName>
    </recommendedName>
</protein>
<dbReference type="PANTHER" id="PTHR43318">
    <property type="entry name" value="UDP-N-ACETYLGLUCOSAMINE 4,6-DEHYDRATASE"/>
    <property type="match status" value="1"/>
</dbReference>
<comment type="similarity">
    <text evidence="1">Belongs to the polysaccharide synthase family.</text>
</comment>
<dbReference type="AlphaFoldDB" id="A0A0P6VY43"/>
<dbReference type="Gene3D" id="3.40.50.720">
    <property type="entry name" value="NAD(P)-binding Rossmann-like Domain"/>
    <property type="match status" value="2"/>
</dbReference>
<dbReference type="OrthoDB" id="9803111at2"/>
<dbReference type="RefSeq" id="WP_060674773.1">
    <property type="nucleotide sequence ID" value="NZ_LIXZ01000027.1"/>
</dbReference>
<reference evidence="4 5" key="1">
    <citation type="submission" date="2015-08" db="EMBL/GenBank/DDBJ databases">
        <title>Draft Genome Sequence of Bacillus vietnamensis UCD-SED5.</title>
        <authorList>
            <person name="Lee R.D."/>
            <person name="Jospin G."/>
            <person name="Lang J.M."/>
            <person name="Coil D.A."/>
            <person name="Eisen J.A."/>
        </authorList>
    </citation>
    <scope>NUCLEOTIDE SEQUENCE [LARGE SCALE GENOMIC DNA]</scope>
    <source>
        <strain evidence="4 5">UCD-SED5</strain>
    </source>
</reference>
<feature type="transmembrane region" description="Helical" evidence="2">
    <location>
        <begin position="7"/>
        <end position="25"/>
    </location>
</feature>
<evidence type="ECO:0000259" key="3">
    <source>
        <dbReference type="Pfam" id="PF02719"/>
    </source>
</evidence>
<name>A0A0P6VY43_9BACI</name>
<accession>A0A0P6VY43</accession>
<evidence type="ECO:0000313" key="4">
    <source>
        <dbReference type="EMBL" id="KPL57763.1"/>
    </source>
</evidence>
<feature type="transmembrane region" description="Helical" evidence="2">
    <location>
        <begin position="102"/>
        <end position="121"/>
    </location>
</feature>
<dbReference type="InterPro" id="IPR003869">
    <property type="entry name" value="Polysac_CapD-like"/>
</dbReference>
<dbReference type="InterPro" id="IPR051203">
    <property type="entry name" value="Polysaccharide_Synthase-Rel"/>
</dbReference>
<evidence type="ECO:0000256" key="1">
    <source>
        <dbReference type="ARBA" id="ARBA00007430"/>
    </source>
</evidence>
<comment type="caution">
    <text evidence="4">The sequence shown here is derived from an EMBL/GenBank/DDBJ whole genome shotgun (WGS) entry which is preliminary data.</text>
</comment>
<organism evidence="4 5">
    <name type="scientific">Rossellomorea vietnamensis</name>
    <dbReference type="NCBI Taxonomy" id="218284"/>
    <lineage>
        <taxon>Bacteria</taxon>
        <taxon>Bacillati</taxon>
        <taxon>Bacillota</taxon>
        <taxon>Bacilli</taxon>
        <taxon>Bacillales</taxon>
        <taxon>Bacillaceae</taxon>
        <taxon>Rossellomorea</taxon>
    </lineage>
</organism>
<dbReference type="Proteomes" id="UP000050398">
    <property type="component" value="Unassembled WGS sequence"/>
</dbReference>
<dbReference type="PANTHER" id="PTHR43318:SF1">
    <property type="entry name" value="POLYSACCHARIDE BIOSYNTHESIS PROTEIN EPSC-RELATED"/>
    <property type="match status" value="1"/>
</dbReference>
<feature type="transmembrane region" description="Helical" evidence="2">
    <location>
        <begin position="70"/>
        <end position="90"/>
    </location>
</feature>
<proteinExistence type="inferred from homology"/>
<dbReference type="EMBL" id="LIXZ01000027">
    <property type="protein sequence ID" value="KPL57763.1"/>
    <property type="molecule type" value="Genomic_DNA"/>
</dbReference>
<dbReference type="SUPFAM" id="SSF51735">
    <property type="entry name" value="NAD(P)-binding Rossmann-fold domains"/>
    <property type="match status" value="2"/>
</dbReference>
<keyword evidence="2" id="KW-0812">Transmembrane</keyword>
<dbReference type="Pfam" id="PF13727">
    <property type="entry name" value="CoA_binding_3"/>
    <property type="match status" value="1"/>
</dbReference>
<feature type="transmembrane region" description="Helical" evidence="2">
    <location>
        <begin position="31"/>
        <end position="49"/>
    </location>
</feature>
<dbReference type="CDD" id="cd05237">
    <property type="entry name" value="UDP_invert_4-6DH_SDR_e"/>
    <property type="match status" value="1"/>
</dbReference>
<sequence length="609" mass="67832">MTYRQRLSLFILVDSLIVLTAVFVSKMLTGSTIQVITLPVVISSITMLISHQIFSLKHKLYKKAWEYASIGELLIIFKVVSYSVLSGAMVQQVALQEIQFRLLAVTWMLHLMLIGGSRFVWRVYRDTFISMVDNRKRTLVVGAGAAGTMVARQLLKNDGDLVPVAFIDDNIRKQKLDILGIPVVGGVDRIEKAVAQYDIEHIIIAIPSLSKQELNTIFQECLKTKAKTQTLPMLEDLITGKISVNQFRDVQVEDLLGRDTVEIDMSSISEYVTNKVVLVSGAGGSIGSEISRQISQFNPKQLILLGHGENSIYSIEMELKEVFAGKDIEFIPVIADLQDEKKMIQVMNEHTPDVVYHAAAHKHVPLMERNPEEAVKNNLIGTTNIAKAASWSGVKTFVMISSDKAVNPTSVMGATKRLSEMVIQSMDQTSSTRFVAVRFGNVLGSRGSVIPLFKKQIEKGGPVTVTHPDMVRYFMTIPEASRLVIQAGAMAQGGEIFVLDMGEPVKIVDLAKNLIKLSGHSIEEVGLKFTGMRPGEKLYEELLKEEEIHEEQIYPNIYIGKTAHLYLEEIDEIIETFNDMERAALREKLVTLANTKEIIEPKPVMSISS</sequence>
<evidence type="ECO:0000313" key="5">
    <source>
        <dbReference type="Proteomes" id="UP000050398"/>
    </source>
</evidence>
<dbReference type="InterPro" id="IPR036291">
    <property type="entry name" value="NAD(P)-bd_dom_sf"/>
</dbReference>
<keyword evidence="2" id="KW-0472">Membrane</keyword>
<feature type="domain" description="Polysaccharide biosynthesis protein CapD-like" evidence="3">
    <location>
        <begin position="277"/>
        <end position="560"/>
    </location>
</feature>
<evidence type="ECO:0000256" key="2">
    <source>
        <dbReference type="SAM" id="Phobius"/>
    </source>
</evidence>
<dbReference type="PATRIC" id="fig|218284.4.peg.2608"/>
<dbReference type="Pfam" id="PF02719">
    <property type="entry name" value="Polysacc_synt_2"/>
    <property type="match status" value="1"/>
</dbReference>
<dbReference type="eggNOG" id="COG1086">
    <property type="taxonomic scope" value="Bacteria"/>
</dbReference>
<keyword evidence="2" id="KW-1133">Transmembrane helix</keyword>
<gene>
    <name evidence="4" type="ORF">AM506_20395</name>
</gene>